<dbReference type="EMBL" id="JANJQO010000780">
    <property type="protein sequence ID" value="KAJ2974840.1"/>
    <property type="molecule type" value="Genomic_DNA"/>
</dbReference>
<keyword evidence="2" id="KW-1185">Reference proteome</keyword>
<name>A0ACC1N6D1_9HYPO</name>
<organism evidence="1 2">
    <name type="scientific">Zarea fungicola</name>
    <dbReference type="NCBI Taxonomy" id="93591"/>
    <lineage>
        <taxon>Eukaryota</taxon>
        <taxon>Fungi</taxon>
        <taxon>Dikarya</taxon>
        <taxon>Ascomycota</taxon>
        <taxon>Pezizomycotina</taxon>
        <taxon>Sordariomycetes</taxon>
        <taxon>Hypocreomycetidae</taxon>
        <taxon>Hypocreales</taxon>
        <taxon>Cordycipitaceae</taxon>
        <taxon>Zarea</taxon>
    </lineage>
</organism>
<protein>
    <submittedName>
        <fullName evidence="1">Uncharacterized protein</fullName>
    </submittedName>
</protein>
<gene>
    <name evidence="1" type="ORF">NQ176_g5842</name>
</gene>
<evidence type="ECO:0000313" key="1">
    <source>
        <dbReference type="EMBL" id="KAJ2974840.1"/>
    </source>
</evidence>
<comment type="caution">
    <text evidence="1">The sequence shown here is derived from an EMBL/GenBank/DDBJ whole genome shotgun (WGS) entry which is preliminary data.</text>
</comment>
<dbReference type="Proteomes" id="UP001143910">
    <property type="component" value="Unassembled WGS sequence"/>
</dbReference>
<sequence length="315" mass="36637">MIFENRAIIVLQPDRFVHVDMSKDAANTIKSETGTRNYTKKLARLDSHQYSVHCLTINSLAPFAMSNTHTIATTNVGRNPKDSIKSTWQGGDKKEWTIFHWFFELLAIHPVDLSKPVPVFEKTDKIPNSNLWPVHRWILAYASVPMLIHYLYSSYTGENLTMGCALFLYGAWLNVTAIREIQVIRKLGHIYGYLDGDKHARDGVPDIRVREVVTSLIMTSTTRPAMAIFMAWEPTKTPESLFGWNLVWLFIELTMYPIMVDFWFYWYHRAMHDIPWLWQFHRTHHLTKHPNTLLSLYADGWQELFDIAVIPVLAT</sequence>
<reference evidence="1" key="1">
    <citation type="submission" date="2022-08" db="EMBL/GenBank/DDBJ databases">
        <title>Genome Sequence of Lecanicillium fungicola.</title>
        <authorList>
            <person name="Buettner E."/>
        </authorList>
    </citation>
    <scope>NUCLEOTIDE SEQUENCE</scope>
    <source>
        <strain evidence="1">Babe33</strain>
    </source>
</reference>
<proteinExistence type="predicted"/>
<evidence type="ECO:0000313" key="2">
    <source>
        <dbReference type="Proteomes" id="UP001143910"/>
    </source>
</evidence>
<accession>A0ACC1N6D1</accession>